<sequence>MQVRFGLGQAANEFAQFGIGRSRHVGDLIKDTREKVNAVGGKIQAVKRPMKEK</sequence>
<dbReference type="AlphaFoldDB" id="A0A8J3DCQ9"/>
<accession>A0A8J3DCQ9</accession>
<organism evidence="1 2">
    <name type="scientific">Cerasicoccus arenae</name>
    <dbReference type="NCBI Taxonomy" id="424488"/>
    <lineage>
        <taxon>Bacteria</taxon>
        <taxon>Pseudomonadati</taxon>
        <taxon>Verrucomicrobiota</taxon>
        <taxon>Opitutia</taxon>
        <taxon>Puniceicoccales</taxon>
        <taxon>Cerasicoccaceae</taxon>
        <taxon>Cerasicoccus</taxon>
    </lineage>
</organism>
<proteinExistence type="predicted"/>
<reference evidence="1" key="1">
    <citation type="journal article" date="2014" name="Int. J. Syst. Evol. Microbiol.">
        <title>Complete genome sequence of Corynebacterium casei LMG S-19264T (=DSM 44701T), isolated from a smear-ripened cheese.</title>
        <authorList>
            <consortium name="US DOE Joint Genome Institute (JGI-PGF)"/>
            <person name="Walter F."/>
            <person name="Albersmeier A."/>
            <person name="Kalinowski J."/>
            <person name="Ruckert C."/>
        </authorList>
    </citation>
    <scope>NUCLEOTIDE SEQUENCE</scope>
    <source>
        <strain evidence="1">KCTC 12870</strain>
    </source>
</reference>
<reference evidence="1" key="2">
    <citation type="submission" date="2020-09" db="EMBL/GenBank/DDBJ databases">
        <authorList>
            <person name="Sun Q."/>
            <person name="Kim S."/>
        </authorList>
    </citation>
    <scope>NUCLEOTIDE SEQUENCE</scope>
    <source>
        <strain evidence="1">KCTC 12870</strain>
    </source>
</reference>
<protein>
    <submittedName>
        <fullName evidence="1">Uncharacterized protein</fullName>
    </submittedName>
</protein>
<comment type="caution">
    <text evidence="1">The sequence shown here is derived from an EMBL/GenBank/DDBJ whole genome shotgun (WGS) entry which is preliminary data.</text>
</comment>
<keyword evidence="2" id="KW-1185">Reference proteome</keyword>
<name>A0A8J3DCQ9_9BACT</name>
<dbReference type="Proteomes" id="UP000642829">
    <property type="component" value="Unassembled WGS sequence"/>
</dbReference>
<evidence type="ECO:0000313" key="2">
    <source>
        <dbReference type="Proteomes" id="UP000642829"/>
    </source>
</evidence>
<evidence type="ECO:0000313" key="1">
    <source>
        <dbReference type="EMBL" id="GHB90250.1"/>
    </source>
</evidence>
<dbReference type="EMBL" id="BMXG01000001">
    <property type="protein sequence ID" value="GHB90250.1"/>
    <property type="molecule type" value="Genomic_DNA"/>
</dbReference>
<gene>
    <name evidence="1" type="ORF">GCM10007047_01120</name>
</gene>